<name>A0A4U3ETV7_9GAMM</name>
<comment type="caution">
    <text evidence="3">The sequence shown here is derived from an EMBL/GenBank/DDBJ whole genome shotgun (WGS) entry which is preliminary data.</text>
</comment>
<dbReference type="EMBL" id="JACYNN010000034">
    <property type="protein sequence ID" value="MBD8109121.1"/>
    <property type="molecule type" value="Genomic_DNA"/>
</dbReference>
<reference evidence="3 4" key="1">
    <citation type="journal article" date="2019" name="Sci. Rep.">
        <title>Differences in resource use lead to coexistence of seed-transmitted microbial populations.</title>
        <authorList>
            <person name="Torres-Cortes G."/>
            <person name="Garcia B.J."/>
            <person name="Compant S."/>
            <person name="Rezki S."/>
            <person name="Jones P."/>
            <person name="Preveaux A."/>
            <person name="Briand M."/>
            <person name="Roulet A."/>
            <person name="Bouchez O."/>
            <person name="Jacobson D."/>
            <person name="Barret M."/>
        </authorList>
    </citation>
    <scope>NUCLEOTIDE SEQUENCE [LARGE SCALE GENOMIC DNA]</scope>
    <source>
        <strain evidence="3 4">CFBP13511</strain>
    </source>
</reference>
<accession>A0A4U3ETV7</accession>
<organism evidence="3 4">
    <name type="scientific">Erwinia persicina</name>
    <dbReference type="NCBI Taxonomy" id="55211"/>
    <lineage>
        <taxon>Bacteria</taxon>
        <taxon>Pseudomonadati</taxon>
        <taxon>Pseudomonadota</taxon>
        <taxon>Gammaproteobacteria</taxon>
        <taxon>Enterobacterales</taxon>
        <taxon>Erwiniaceae</taxon>
        <taxon>Erwinia</taxon>
    </lineage>
</organism>
<dbReference type="Proteomes" id="UP000306393">
    <property type="component" value="Unassembled WGS sequence"/>
</dbReference>
<reference evidence="2 5" key="2">
    <citation type="journal article" date="2020" name="FEMS Microbiol. Ecol.">
        <title>Temporal dynamics of bacterial communities during seed development and maturation.</title>
        <authorList>
            <person name="Chesneau G."/>
            <person name="Torres-Cortes G."/>
            <person name="Briand M."/>
            <person name="Darrasse A."/>
            <person name="Preveaux A."/>
            <person name="Marais C."/>
            <person name="Jacques M.A."/>
            <person name="Shade A."/>
            <person name="Barret M."/>
        </authorList>
    </citation>
    <scope>NUCLEOTIDE SEQUENCE [LARGE SCALE GENOMIC DNA]</scope>
    <source>
        <strain evidence="2 5">CFBP13732</strain>
    </source>
</reference>
<dbReference type="CDD" id="cd22641">
    <property type="entry name" value="C24-like"/>
    <property type="match status" value="1"/>
</dbReference>
<proteinExistence type="predicted"/>
<gene>
    <name evidence="3" type="ORF">EpCFBP13511_22495</name>
    <name evidence="2" type="ORF">IFT93_22420</name>
</gene>
<evidence type="ECO:0000313" key="4">
    <source>
        <dbReference type="Proteomes" id="UP000306393"/>
    </source>
</evidence>
<feature type="region of interest" description="Disordered" evidence="1">
    <location>
        <begin position="249"/>
        <end position="269"/>
    </location>
</feature>
<sequence>MADSNDKKTTTRKTKVTATPAAKSSVQKAALTASASAAGSLPTADALKERFKAGSIPLQTDFADLIDMADAGAQAAGKASGQNGAGRGLTLNSDLLEVKAGNGITVSASGVSIDPTTVLPKGIITMFSGSTMPDGWALCDGENGTPDLRDRFIMGGDLEGGGGRSSAKFSGENNAKKYEFSTDDTSVNVKGTSGGTALTYSQIPNHQHFGGARLYDVNYAHYGTTTISGGVSINSEWKPASGKYLARTSGMEGSDNEMGKSDNHTHSIDIRSDSHSHNIKLTVPYYILAFIIKL</sequence>
<feature type="region of interest" description="Disordered" evidence="1">
    <location>
        <begin position="1"/>
        <end position="23"/>
    </location>
</feature>
<dbReference type="EMBL" id="QGAC01000035">
    <property type="protein sequence ID" value="TKJ83640.1"/>
    <property type="molecule type" value="Genomic_DNA"/>
</dbReference>
<dbReference type="Proteomes" id="UP000661012">
    <property type="component" value="Unassembled WGS sequence"/>
</dbReference>
<evidence type="ECO:0000313" key="2">
    <source>
        <dbReference type="EMBL" id="MBD8109121.1"/>
    </source>
</evidence>
<dbReference type="OrthoDB" id="6174642at2"/>
<evidence type="ECO:0000256" key="1">
    <source>
        <dbReference type="SAM" id="MobiDB-lite"/>
    </source>
</evidence>
<evidence type="ECO:0000313" key="5">
    <source>
        <dbReference type="Proteomes" id="UP000661012"/>
    </source>
</evidence>
<evidence type="ECO:0000313" key="3">
    <source>
        <dbReference type="EMBL" id="TKJ83640.1"/>
    </source>
</evidence>
<keyword evidence="5" id="KW-1185">Reference proteome</keyword>
<dbReference type="AlphaFoldDB" id="A0A4U3ETV7"/>
<protein>
    <submittedName>
        <fullName evidence="2">Tail fiber protein</fullName>
    </submittedName>
</protein>
<dbReference type="RefSeq" id="WP_137270127.1">
    <property type="nucleotide sequence ID" value="NZ_JACYMQ010000020.1"/>
</dbReference>
<feature type="compositionally biased region" description="Basic and acidic residues" evidence="1">
    <location>
        <begin position="257"/>
        <end position="269"/>
    </location>
</feature>
<dbReference type="SUPFAM" id="SSF88874">
    <property type="entry name" value="Receptor-binding domain of short tail fibre protein gp12"/>
    <property type="match status" value="1"/>
</dbReference>